<evidence type="ECO:0000259" key="1">
    <source>
        <dbReference type="Pfam" id="PF01869"/>
    </source>
</evidence>
<organism evidence="2 3">
    <name type="scientific">Alkaliphilus peptidifermentans DSM 18978</name>
    <dbReference type="NCBI Taxonomy" id="1120976"/>
    <lineage>
        <taxon>Bacteria</taxon>
        <taxon>Bacillati</taxon>
        <taxon>Bacillota</taxon>
        <taxon>Clostridia</taxon>
        <taxon>Peptostreptococcales</taxon>
        <taxon>Natronincolaceae</taxon>
        <taxon>Alkaliphilus</taxon>
    </lineage>
</organism>
<evidence type="ECO:0000313" key="3">
    <source>
        <dbReference type="Proteomes" id="UP000198636"/>
    </source>
</evidence>
<dbReference type="Pfam" id="PF01869">
    <property type="entry name" value="BcrAD_BadFG"/>
    <property type="match status" value="1"/>
</dbReference>
<sequence>MRYFIGIDGGGTKTIAYLGNDMKEVISTAQVGATNYHSIGIDMVRERFKEIFTYFEKEENVAMDRIEGLCFGGAGIDSAEDERVVRQQFADIGYKNYLSVVNDSVIALVAANGFKRGGIVISGTGSIAYGIDQWGKGHRVGGWGHLIDDYGSGYAIARDALRRVLEGYDGRKAQSKIWDEVKSKLNLSHPEELIQFIYSPDTKKHHIAEIAPEIIKLYGIDEGATTIVEKAIDDLWEMTHSLAKRLNEDIFSLGLCGGLFENSKTIRRLFIEKVTEMLPGINVHLPYHKAVMGALILAVDSLDR</sequence>
<dbReference type="CDD" id="cd24007">
    <property type="entry name" value="ASKHA_NBD_eukNAGK-like"/>
    <property type="match status" value="1"/>
</dbReference>
<dbReference type="RefSeq" id="WP_091541491.1">
    <property type="nucleotide sequence ID" value="NZ_FMUS01000007.1"/>
</dbReference>
<reference evidence="2 3" key="1">
    <citation type="submission" date="2016-10" db="EMBL/GenBank/DDBJ databases">
        <authorList>
            <person name="de Groot N.N."/>
        </authorList>
    </citation>
    <scope>NUCLEOTIDE SEQUENCE [LARGE SCALE GENOMIC DNA]</scope>
    <source>
        <strain evidence="2 3">DSM 18978</strain>
    </source>
</reference>
<dbReference type="EMBL" id="FMUS01000007">
    <property type="protein sequence ID" value="SCY36422.1"/>
    <property type="molecule type" value="Genomic_DNA"/>
</dbReference>
<dbReference type="SUPFAM" id="SSF53067">
    <property type="entry name" value="Actin-like ATPase domain"/>
    <property type="match status" value="2"/>
</dbReference>
<accession>A0A1G5FAX6</accession>
<dbReference type="PANTHER" id="PTHR43190">
    <property type="entry name" value="N-ACETYL-D-GLUCOSAMINE KINASE"/>
    <property type="match status" value="1"/>
</dbReference>
<name>A0A1G5FAX6_9FIRM</name>
<dbReference type="STRING" id="1120976.SAMN03080606_01361"/>
<evidence type="ECO:0000313" key="2">
    <source>
        <dbReference type="EMBL" id="SCY36422.1"/>
    </source>
</evidence>
<dbReference type="OrthoDB" id="9772633at2"/>
<proteinExistence type="predicted"/>
<dbReference type="InterPro" id="IPR043129">
    <property type="entry name" value="ATPase_NBD"/>
</dbReference>
<dbReference type="PANTHER" id="PTHR43190:SF3">
    <property type="entry name" value="N-ACETYL-D-GLUCOSAMINE KINASE"/>
    <property type="match status" value="1"/>
</dbReference>
<protein>
    <submittedName>
        <fullName evidence="2">BadF-type ATPase</fullName>
    </submittedName>
</protein>
<dbReference type="AlphaFoldDB" id="A0A1G5FAX6"/>
<keyword evidence="3" id="KW-1185">Reference proteome</keyword>
<dbReference type="InterPro" id="IPR002731">
    <property type="entry name" value="ATPase_BadF"/>
</dbReference>
<dbReference type="InterPro" id="IPR052519">
    <property type="entry name" value="Euk-type_GlcNAc_Kinase"/>
</dbReference>
<dbReference type="Gene3D" id="3.30.420.40">
    <property type="match status" value="2"/>
</dbReference>
<feature type="domain" description="ATPase BadF/BadG/BcrA/BcrD type" evidence="1">
    <location>
        <begin position="5"/>
        <end position="298"/>
    </location>
</feature>
<gene>
    <name evidence="2" type="ORF">SAMN03080606_01361</name>
</gene>
<dbReference type="Proteomes" id="UP000198636">
    <property type="component" value="Unassembled WGS sequence"/>
</dbReference>